<dbReference type="EMBL" id="JANUCQ010000005">
    <property type="protein sequence ID" value="MCS3922875.1"/>
    <property type="molecule type" value="Genomic_DNA"/>
</dbReference>
<dbReference type="Proteomes" id="UP001140258">
    <property type="component" value="Unassembled WGS sequence"/>
</dbReference>
<organism evidence="1 2">
    <name type="scientific">Methanococcus voltae PS</name>
    <dbReference type="NCBI Taxonomy" id="523842"/>
    <lineage>
        <taxon>Archaea</taxon>
        <taxon>Methanobacteriati</taxon>
        <taxon>Methanobacteriota</taxon>
        <taxon>Methanomada group</taxon>
        <taxon>Methanococci</taxon>
        <taxon>Methanococcales</taxon>
        <taxon>Methanococcaceae</taxon>
        <taxon>Methanococcus</taxon>
    </lineage>
</organism>
<accession>A0ABT2EYC9</accession>
<protein>
    <submittedName>
        <fullName evidence="1">Uncharacterized protein</fullName>
    </submittedName>
</protein>
<name>A0ABT2EYC9_METVO</name>
<evidence type="ECO:0000313" key="1">
    <source>
        <dbReference type="EMBL" id="MCS3922875.1"/>
    </source>
</evidence>
<gene>
    <name evidence="1" type="ORF">M2325_001585</name>
</gene>
<comment type="caution">
    <text evidence="1">The sequence shown here is derived from an EMBL/GenBank/DDBJ whole genome shotgun (WGS) entry which is preliminary data.</text>
</comment>
<keyword evidence="2" id="KW-1185">Reference proteome</keyword>
<evidence type="ECO:0000313" key="2">
    <source>
        <dbReference type="Proteomes" id="UP001140258"/>
    </source>
</evidence>
<sequence>MYRFKIKDNSKGMVSYHISYCYEKENETGCNHSKNSNRKNNIKNNIKNNNNEKKSNYELIFDDEFIQIMNELQSEKNFNNYVDIIVNSINYEFDEKFLKESILLKIPTFYNTINKNMCIGTEEVKADALNDNFCNEIFKYVKLNNLYDINIENSDLKSHIFRKNVILFNLLDIEDDYLKELKNKLKRNGAKKIIFISFFKLLGNPKDLLEQITKEVILQELNVIPRNNLNSDKYDWREYHIEQLRRDSSLCINLINSLNDSDLEKFSEIISKKLEYFPNDPNLNFSLAITNILKKYPKKEDICELSFENEGESDYYNNYVDKYIKNGLNEFNEFIAEYFVLYINLKFEKNTLLKNKMLQPIMDGYIRSLAKYEGENL</sequence>
<reference evidence="1" key="1">
    <citation type="submission" date="2022-08" db="EMBL/GenBank/DDBJ databases">
        <title>Genomic Encyclopedia of Type Strains, Phase V (KMG-V): Genome sequencing to study the core and pangenomes of soil and plant-associated prokaryotes.</title>
        <authorList>
            <person name="Whitman W."/>
        </authorList>
    </citation>
    <scope>NUCLEOTIDE SEQUENCE</scope>
    <source>
        <strain evidence="1">PS</strain>
    </source>
</reference>
<proteinExistence type="predicted"/>
<dbReference type="RefSeq" id="WP_209631981.1">
    <property type="nucleotide sequence ID" value="NZ_JANUCQ010000005.1"/>
</dbReference>